<dbReference type="Pfam" id="PF02814">
    <property type="entry name" value="UreE_N"/>
    <property type="match status" value="1"/>
</dbReference>
<dbReference type="SMART" id="SM00988">
    <property type="entry name" value="UreE_N"/>
    <property type="match status" value="1"/>
</dbReference>
<evidence type="ECO:0000313" key="6">
    <source>
        <dbReference type="EMBL" id="XAM18983.1"/>
    </source>
</evidence>
<evidence type="ECO:0000313" key="7">
    <source>
        <dbReference type="Proteomes" id="UP001434737"/>
    </source>
</evidence>
<sequence>MIIVEKICGNIKHIDSTALKIDEVKIEWFDSYKKIARLTSQGNKLIGLKLTKTSGLNDGDILALENSEAIVVSIIPTSAICVGLHDLGSVAHFCYEIGNLHAPLFFAQNTQEFHTPFEPVVQRMLERLKIDFQKKPCILESKNRLQSLFMKEPQMLYSPNFEIAFKKA</sequence>
<dbReference type="RefSeq" id="WP_295698088.1">
    <property type="nucleotide sequence ID" value="NZ_CP145316.1"/>
</dbReference>
<evidence type="ECO:0000256" key="2">
    <source>
        <dbReference type="ARBA" id="ARBA00022596"/>
    </source>
</evidence>
<dbReference type="SUPFAM" id="SSF69737">
    <property type="entry name" value="Urease metallochaperone UreE, C-terminal domain"/>
    <property type="match status" value="1"/>
</dbReference>
<keyword evidence="2 4" id="KW-0533">Nickel</keyword>
<evidence type="ECO:0000256" key="3">
    <source>
        <dbReference type="ARBA" id="ARBA00023186"/>
    </source>
</evidence>
<dbReference type="InterPro" id="IPR012406">
    <property type="entry name" value="UreE"/>
</dbReference>
<comment type="subcellular location">
    <subcellularLocation>
        <location evidence="4">Cytoplasm</location>
    </subcellularLocation>
</comment>
<comment type="similarity">
    <text evidence="4">Belongs to the UreE family.</text>
</comment>
<dbReference type="Proteomes" id="UP001434737">
    <property type="component" value="Chromosome"/>
</dbReference>
<dbReference type="Gene3D" id="3.30.70.790">
    <property type="entry name" value="UreE, C-terminal domain"/>
    <property type="match status" value="1"/>
</dbReference>
<evidence type="ECO:0000256" key="4">
    <source>
        <dbReference type="HAMAP-Rule" id="MF_00822"/>
    </source>
</evidence>
<dbReference type="InterPro" id="IPR004029">
    <property type="entry name" value="UreE_N"/>
</dbReference>
<dbReference type="CDD" id="cd00571">
    <property type="entry name" value="UreE"/>
    <property type="match status" value="1"/>
</dbReference>
<keyword evidence="1 4" id="KW-0963">Cytoplasm</keyword>
<proteinExistence type="inferred from homology"/>
<dbReference type="HAMAP" id="MF_00822">
    <property type="entry name" value="UreE"/>
    <property type="match status" value="1"/>
</dbReference>
<dbReference type="InterPro" id="IPR036118">
    <property type="entry name" value="UreE_N_sf"/>
</dbReference>
<dbReference type="PIRSF" id="PIRSF036402">
    <property type="entry name" value="Ureas_acces_UreE"/>
    <property type="match status" value="1"/>
</dbReference>
<name>A0ABZ3F739_9HELI</name>
<keyword evidence="7" id="KW-1185">Reference proteome</keyword>
<keyword evidence="3 4" id="KW-0143">Chaperone</keyword>
<protein>
    <recommendedName>
        <fullName evidence="4">Urease accessory protein UreE</fullName>
    </recommendedName>
</protein>
<organism evidence="6 7">
    <name type="scientific">Helicobacter mastomyrinus</name>
    <dbReference type="NCBI Taxonomy" id="287948"/>
    <lineage>
        <taxon>Bacteria</taxon>
        <taxon>Pseudomonadati</taxon>
        <taxon>Campylobacterota</taxon>
        <taxon>Epsilonproteobacteria</taxon>
        <taxon>Campylobacterales</taxon>
        <taxon>Helicobacteraceae</taxon>
        <taxon>Helicobacter</taxon>
    </lineage>
</organism>
<reference evidence="6 7" key="1">
    <citation type="submission" date="2024-02" db="EMBL/GenBank/DDBJ databases">
        <title>Genome and pathogenicity analysis of Helicobacter mastomyrinus isolated from mice.</title>
        <authorList>
            <person name="Zhu L."/>
        </authorList>
    </citation>
    <scope>NUCLEOTIDE SEQUENCE [LARGE SCALE GENOMIC DNA]</scope>
    <source>
        <strain evidence="6 7">Hm-17</strain>
    </source>
</reference>
<feature type="domain" description="UreE urease accessory N-terminal" evidence="5">
    <location>
        <begin position="7"/>
        <end position="70"/>
    </location>
</feature>
<dbReference type="Gene3D" id="2.60.260.20">
    <property type="entry name" value="Urease metallochaperone UreE, N-terminal domain"/>
    <property type="match status" value="1"/>
</dbReference>
<gene>
    <name evidence="4" type="primary">ureE</name>
    <name evidence="6" type="ORF">V3I05_04715</name>
</gene>
<dbReference type="SUPFAM" id="SSF69287">
    <property type="entry name" value="Urease metallochaperone UreE, N-terminal domain"/>
    <property type="match status" value="1"/>
</dbReference>
<dbReference type="EMBL" id="CP145316">
    <property type="protein sequence ID" value="XAM18983.1"/>
    <property type="molecule type" value="Genomic_DNA"/>
</dbReference>
<evidence type="ECO:0000259" key="5">
    <source>
        <dbReference type="SMART" id="SM00988"/>
    </source>
</evidence>
<accession>A0ABZ3F739</accession>
<evidence type="ECO:0000256" key="1">
    <source>
        <dbReference type="ARBA" id="ARBA00022490"/>
    </source>
</evidence>
<comment type="function">
    <text evidence="4">Involved in urease metallocenter assembly. Binds nickel. Probably functions as a nickel donor during metallocenter assembly.</text>
</comment>